<dbReference type="InParanoid" id="A0A6I9QD61"/>
<feature type="region of interest" description="Disordered" evidence="4">
    <location>
        <begin position="20"/>
        <end position="50"/>
    </location>
</feature>
<dbReference type="PANTHER" id="PTHR47441">
    <property type="match status" value="1"/>
</dbReference>
<dbReference type="GO" id="GO:0008276">
    <property type="term" value="F:protein methyltransferase activity"/>
    <property type="evidence" value="ECO:0007669"/>
    <property type="project" value="InterPro"/>
</dbReference>
<dbReference type="Proteomes" id="UP000504607">
    <property type="component" value="Unplaced"/>
</dbReference>
<dbReference type="GO" id="GO:0003676">
    <property type="term" value="F:nucleic acid binding"/>
    <property type="evidence" value="ECO:0007669"/>
    <property type="project" value="InterPro"/>
</dbReference>
<dbReference type="PROSITE" id="PS00092">
    <property type="entry name" value="N6_MTASE"/>
    <property type="match status" value="1"/>
</dbReference>
<organism evidence="6 7">
    <name type="scientific">Elaeis guineensis var. tenera</name>
    <name type="common">Oil palm</name>
    <dbReference type="NCBI Taxonomy" id="51953"/>
    <lineage>
        <taxon>Eukaryota</taxon>
        <taxon>Viridiplantae</taxon>
        <taxon>Streptophyta</taxon>
        <taxon>Embryophyta</taxon>
        <taxon>Tracheophyta</taxon>
        <taxon>Spermatophyta</taxon>
        <taxon>Magnoliopsida</taxon>
        <taxon>Liliopsida</taxon>
        <taxon>Arecaceae</taxon>
        <taxon>Arecoideae</taxon>
        <taxon>Cocoseae</taxon>
        <taxon>Elaeidinae</taxon>
        <taxon>Elaeis</taxon>
    </lineage>
</organism>
<dbReference type="PANTHER" id="PTHR47441:SF3">
    <property type="entry name" value="RELEASE FACTOR GLUTAMINE METHYLTRANSFERASE"/>
    <property type="match status" value="1"/>
</dbReference>
<evidence type="ECO:0000259" key="5">
    <source>
        <dbReference type="Pfam" id="PF05175"/>
    </source>
</evidence>
<evidence type="ECO:0000256" key="3">
    <source>
        <dbReference type="ARBA" id="ARBA00022691"/>
    </source>
</evidence>
<keyword evidence="1" id="KW-0489">Methyltransferase</keyword>
<dbReference type="InterPro" id="IPR002052">
    <property type="entry name" value="DNA_methylase_N6_adenine_CS"/>
</dbReference>
<dbReference type="RefSeq" id="XP_010907337.1">
    <property type="nucleotide sequence ID" value="XM_010909035.3"/>
</dbReference>
<evidence type="ECO:0000313" key="7">
    <source>
        <dbReference type="RefSeq" id="XP_010907337.1"/>
    </source>
</evidence>
<gene>
    <name evidence="7" type="primary">LOC105034013</name>
</gene>
<dbReference type="InterPro" id="IPR052663">
    <property type="entry name" value="RF_glutamine_MTase_cyano"/>
</dbReference>
<dbReference type="NCBIfam" id="TIGR00536">
    <property type="entry name" value="hemK_fam"/>
    <property type="match status" value="1"/>
</dbReference>
<evidence type="ECO:0000313" key="6">
    <source>
        <dbReference type="Proteomes" id="UP000504607"/>
    </source>
</evidence>
<dbReference type="KEGG" id="egu:105034013"/>
<name>A0A6I9QD61_ELAGV</name>
<feature type="compositionally biased region" description="Low complexity" evidence="4">
    <location>
        <begin position="21"/>
        <end position="39"/>
    </location>
</feature>
<dbReference type="Pfam" id="PF05175">
    <property type="entry name" value="MTS"/>
    <property type="match status" value="1"/>
</dbReference>
<sequence length="353" mass="39289">MILRLPFTIRSTSLLHRRQIRSPSASAVSSSPTTTHSSFPPRPRPQTPLFLRPPAHSAARADLDAFRRWAKSIAITAAPRIAANGGPDADHLLRELSWLVQDATSRPEAAGEVRLRVGLEELYRLWRERIEERKPFQYVVGCEHWRDLVLAVREGVLIPRPETEMLVDMVARVEGFEEGLWADLGTGSGAIAVGIGRLFGREGRFFATDLSPDAVEVARLNVERYGLKDKVEIRQGSWFEPLQDVKGKLAGLVSNPPYIPNSHISGLQAEVGWHEPRLALDGGKDGTDYLLHLCEGCASALKPGGFFAFETNGDKQSEFIADFMSTMWGNFFENVKIVSDFAGIKRFVTGFHR</sequence>
<dbReference type="AlphaFoldDB" id="A0A6I9QD61"/>
<dbReference type="SUPFAM" id="SSF53335">
    <property type="entry name" value="S-adenosyl-L-methionine-dependent methyltransferases"/>
    <property type="match status" value="1"/>
</dbReference>
<keyword evidence="2" id="KW-0808">Transferase</keyword>
<dbReference type="FunCoup" id="A0A6I9QD61">
    <property type="interactions" value="854"/>
</dbReference>
<dbReference type="InterPro" id="IPR007848">
    <property type="entry name" value="Small_mtfrase_dom"/>
</dbReference>
<dbReference type="InterPro" id="IPR004556">
    <property type="entry name" value="HemK-like"/>
</dbReference>
<dbReference type="GO" id="GO:0008757">
    <property type="term" value="F:S-adenosylmethionine-dependent methyltransferase activity"/>
    <property type="evidence" value="ECO:0007669"/>
    <property type="project" value="UniProtKB-ARBA"/>
</dbReference>
<dbReference type="GeneID" id="105034013"/>
<dbReference type="GO" id="GO:0032259">
    <property type="term" value="P:methylation"/>
    <property type="evidence" value="ECO:0007669"/>
    <property type="project" value="UniProtKB-KW"/>
</dbReference>
<evidence type="ECO:0000256" key="4">
    <source>
        <dbReference type="SAM" id="MobiDB-lite"/>
    </source>
</evidence>
<accession>A0A6I9QD61</accession>
<protein>
    <submittedName>
        <fullName evidence="7">LOW QUALITY PROTEIN: uncharacterized protein LOC105034013</fullName>
    </submittedName>
</protein>
<dbReference type="CDD" id="cd02440">
    <property type="entry name" value="AdoMet_MTases"/>
    <property type="match status" value="1"/>
</dbReference>
<reference evidence="7" key="1">
    <citation type="submission" date="2025-08" db="UniProtKB">
        <authorList>
            <consortium name="RefSeq"/>
        </authorList>
    </citation>
    <scope>IDENTIFICATION</scope>
</reference>
<dbReference type="OrthoDB" id="269872at2759"/>
<keyword evidence="6" id="KW-1185">Reference proteome</keyword>
<dbReference type="InterPro" id="IPR029063">
    <property type="entry name" value="SAM-dependent_MTases_sf"/>
</dbReference>
<feature type="domain" description="Methyltransferase small" evidence="5">
    <location>
        <begin position="164"/>
        <end position="259"/>
    </location>
</feature>
<evidence type="ECO:0000256" key="2">
    <source>
        <dbReference type="ARBA" id="ARBA00022679"/>
    </source>
</evidence>
<dbReference type="Gene3D" id="3.40.50.150">
    <property type="entry name" value="Vaccinia Virus protein VP39"/>
    <property type="match status" value="1"/>
</dbReference>
<keyword evidence="3" id="KW-0949">S-adenosyl-L-methionine</keyword>
<evidence type="ECO:0000256" key="1">
    <source>
        <dbReference type="ARBA" id="ARBA00022603"/>
    </source>
</evidence>
<proteinExistence type="predicted"/>